<name>A0ACC2S9R3_9FUNG</name>
<comment type="caution">
    <text evidence="1">The sequence shown here is derived from an EMBL/GenBank/DDBJ whole genome shotgun (WGS) entry which is preliminary data.</text>
</comment>
<evidence type="ECO:0000313" key="2">
    <source>
        <dbReference type="Proteomes" id="UP001165960"/>
    </source>
</evidence>
<proteinExistence type="predicted"/>
<organism evidence="1 2">
    <name type="scientific">Entomophthora muscae</name>
    <dbReference type="NCBI Taxonomy" id="34485"/>
    <lineage>
        <taxon>Eukaryota</taxon>
        <taxon>Fungi</taxon>
        <taxon>Fungi incertae sedis</taxon>
        <taxon>Zoopagomycota</taxon>
        <taxon>Entomophthoromycotina</taxon>
        <taxon>Entomophthoromycetes</taxon>
        <taxon>Entomophthorales</taxon>
        <taxon>Entomophthoraceae</taxon>
        <taxon>Entomophthora</taxon>
    </lineage>
</organism>
<dbReference type="Proteomes" id="UP001165960">
    <property type="component" value="Unassembled WGS sequence"/>
</dbReference>
<protein>
    <submittedName>
        <fullName evidence="1">Uncharacterized protein</fullName>
    </submittedName>
</protein>
<sequence length="151" mass="16468">MAKFPDTYQSYWLSNLTWIHGSYPSPLSKEHPHWPTKPLGDGFLPAISIGRVVLRGSPAISIHQHQPAPCNQTMLTTWRGSSPVPINSLFESTVKVSLAPGFPNFQAWPLGGLIPGVMEAVAAHKAWPRPGGECHQDTNQGVLRHPTCEGS</sequence>
<gene>
    <name evidence="1" type="ORF">DSO57_1006512</name>
</gene>
<dbReference type="EMBL" id="QTSX02005698">
    <property type="protein sequence ID" value="KAJ9059035.1"/>
    <property type="molecule type" value="Genomic_DNA"/>
</dbReference>
<evidence type="ECO:0000313" key="1">
    <source>
        <dbReference type="EMBL" id="KAJ9059035.1"/>
    </source>
</evidence>
<accession>A0ACC2S9R3</accession>
<reference evidence="1" key="1">
    <citation type="submission" date="2022-04" db="EMBL/GenBank/DDBJ databases">
        <title>Genome of the entomopathogenic fungus Entomophthora muscae.</title>
        <authorList>
            <person name="Elya C."/>
            <person name="Lovett B.R."/>
            <person name="Lee E."/>
            <person name="Macias A.M."/>
            <person name="Hajek A.E."/>
            <person name="De Bivort B.L."/>
            <person name="Kasson M.T."/>
            <person name="De Fine Licht H.H."/>
            <person name="Stajich J.E."/>
        </authorList>
    </citation>
    <scope>NUCLEOTIDE SEQUENCE</scope>
    <source>
        <strain evidence="1">Berkeley</strain>
    </source>
</reference>
<keyword evidence="2" id="KW-1185">Reference proteome</keyword>